<organism evidence="2 3">
    <name type="scientific">Aquimarina algicola</name>
    <dbReference type="NCBI Taxonomy" id="2589995"/>
    <lineage>
        <taxon>Bacteria</taxon>
        <taxon>Pseudomonadati</taxon>
        <taxon>Bacteroidota</taxon>
        <taxon>Flavobacteriia</taxon>
        <taxon>Flavobacteriales</taxon>
        <taxon>Flavobacteriaceae</taxon>
        <taxon>Aquimarina</taxon>
    </lineage>
</organism>
<keyword evidence="1" id="KW-0812">Transmembrane</keyword>
<evidence type="ECO:0000313" key="2">
    <source>
        <dbReference type="EMBL" id="TPN88872.1"/>
    </source>
</evidence>
<keyword evidence="3" id="KW-1185">Reference proteome</keyword>
<keyword evidence="1" id="KW-0472">Membrane</keyword>
<dbReference type="AlphaFoldDB" id="A0A504JJD3"/>
<dbReference type="Proteomes" id="UP000315540">
    <property type="component" value="Unassembled WGS sequence"/>
</dbReference>
<protein>
    <submittedName>
        <fullName evidence="2">Uncharacterized protein</fullName>
    </submittedName>
</protein>
<feature type="transmembrane region" description="Helical" evidence="1">
    <location>
        <begin position="64"/>
        <end position="83"/>
    </location>
</feature>
<gene>
    <name evidence="2" type="ORF">FHK87_01265</name>
</gene>
<accession>A0A504JJD3</accession>
<name>A0A504JJD3_9FLAO</name>
<reference evidence="2 3" key="1">
    <citation type="submission" date="2019-06" db="EMBL/GenBank/DDBJ databases">
        <authorList>
            <person name="Meng X."/>
        </authorList>
    </citation>
    <scope>NUCLEOTIDE SEQUENCE [LARGE SCALE GENOMIC DNA]</scope>
    <source>
        <strain evidence="2 3">M625</strain>
    </source>
</reference>
<keyword evidence="1" id="KW-1133">Transmembrane helix</keyword>
<evidence type="ECO:0000256" key="1">
    <source>
        <dbReference type="SAM" id="Phobius"/>
    </source>
</evidence>
<sequence>MIKLNFEPFNKEEFIEKLKEEFPNYKIQTGFGGLQVRTSGFTLTGNVKINVNAKKGTVTTQTNYDMAIIFLLLFTPIGLYIFMKKEKQKAMEQEVVEKIKSILGEESKVV</sequence>
<dbReference type="RefSeq" id="WP_140588841.1">
    <property type="nucleotide sequence ID" value="NZ_VFWZ01000001.1"/>
</dbReference>
<evidence type="ECO:0000313" key="3">
    <source>
        <dbReference type="Proteomes" id="UP000315540"/>
    </source>
</evidence>
<dbReference type="OrthoDB" id="1267464at2"/>
<proteinExistence type="predicted"/>
<comment type="caution">
    <text evidence="2">The sequence shown here is derived from an EMBL/GenBank/DDBJ whole genome shotgun (WGS) entry which is preliminary data.</text>
</comment>
<dbReference type="EMBL" id="VFWZ01000001">
    <property type="protein sequence ID" value="TPN88872.1"/>
    <property type="molecule type" value="Genomic_DNA"/>
</dbReference>